<evidence type="ECO:0000256" key="1">
    <source>
        <dbReference type="SAM" id="Phobius"/>
    </source>
</evidence>
<proteinExistence type="predicted"/>
<keyword evidence="1" id="KW-0472">Membrane</keyword>
<evidence type="ECO:0000313" key="4">
    <source>
        <dbReference type="Proteomes" id="UP000619033"/>
    </source>
</evidence>
<protein>
    <recommendedName>
        <fullName evidence="5">DUF1566 domain-containing protein</fullName>
    </recommendedName>
</protein>
<reference evidence="3" key="1">
    <citation type="submission" date="2021-01" db="EMBL/GenBank/DDBJ databases">
        <title>Genome seq and assembly of Tabrizicola sp. KVB23.</title>
        <authorList>
            <person name="Chhetri G."/>
        </authorList>
    </citation>
    <scope>NUCLEOTIDE SEQUENCE</scope>
    <source>
        <strain evidence="3">KVB23</strain>
    </source>
</reference>
<keyword evidence="1" id="KW-0812">Transmembrane</keyword>
<feature type="transmembrane region" description="Helical" evidence="1">
    <location>
        <begin position="143"/>
        <end position="162"/>
    </location>
</feature>
<keyword evidence="1" id="KW-1133">Transmembrane helix</keyword>
<name>A0A8J7SU93_9RHOB</name>
<feature type="signal peptide" evidence="2">
    <location>
        <begin position="1"/>
        <end position="22"/>
    </location>
</feature>
<keyword evidence="2" id="KW-0732">Signal</keyword>
<keyword evidence="4" id="KW-1185">Reference proteome</keyword>
<evidence type="ECO:0000313" key="3">
    <source>
        <dbReference type="EMBL" id="MBL4928262.1"/>
    </source>
</evidence>
<organism evidence="3 4">
    <name type="scientific">Fuscibacter oryzae</name>
    <dbReference type="NCBI Taxonomy" id="2803939"/>
    <lineage>
        <taxon>Bacteria</taxon>
        <taxon>Pseudomonadati</taxon>
        <taxon>Pseudomonadota</taxon>
        <taxon>Alphaproteobacteria</taxon>
        <taxon>Rhodobacterales</taxon>
        <taxon>Paracoccaceae</taxon>
        <taxon>Fuscibacter</taxon>
    </lineage>
</organism>
<sequence>MKTTLLAAAFCALALPGQTATIASGPVPTDNYITINGRDWAWALPCGAGSESCWLPNQLDLTGQAKYGWRLPTVNEIVLFIGADLRGFQNLFIKSDGSVTCASAWFNAIWAHCDNENSVWNVTNDSYDETFVIRDEAAEVSPVPLPGAAGLLAAAMGALGLARRRKAA</sequence>
<gene>
    <name evidence="3" type="ORF">JI744_09115</name>
</gene>
<accession>A0A8J7SU93</accession>
<feature type="chain" id="PRO_5035258898" description="DUF1566 domain-containing protein" evidence="2">
    <location>
        <begin position="23"/>
        <end position="168"/>
    </location>
</feature>
<evidence type="ECO:0000256" key="2">
    <source>
        <dbReference type="SAM" id="SignalP"/>
    </source>
</evidence>
<comment type="caution">
    <text evidence="3">The sequence shown here is derived from an EMBL/GenBank/DDBJ whole genome shotgun (WGS) entry which is preliminary data.</text>
</comment>
<evidence type="ECO:0008006" key="5">
    <source>
        <dbReference type="Google" id="ProtNLM"/>
    </source>
</evidence>
<dbReference type="AlphaFoldDB" id="A0A8J7SU93"/>
<dbReference type="Proteomes" id="UP000619033">
    <property type="component" value="Unassembled WGS sequence"/>
</dbReference>
<dbReference type="EMBL" id="JAESVP010000004">
    <property type="protein sequence ID" value="MBL4928262.1"/>
    <property type="molecule type" value="Genomic_DNA"/>
</dbReference>
<dbReference type="RefSeq" id="WP_202659840.1">
    <property type="nucleotide sequence ID" value="NZ_JAESVP010000004.1"/>
</dbReference>